<feature type="transmembrane region" description="Helical" evidence="7">
    <location>
        <begin position="241"/>
        <end position="260"/>
    </location>
</feature>
<evidence type="ECO:0000256" key="6">
    <source>
        <dbReference type="SAM" id="MobiDB-lite"/>
    </source>
</evidence>
<feature type="transmembrane region" description="Helical" evidence="7">
    <location>
        <begin position="292"/>
        <end position="315"/>
    </location>
</feature>
<proteinExistence type="predicted"/>
<dbReference type="InterPro" id="IPR002293">
    <property type="entry name" value="AA/rel_permease1"/>
</dbReference>
<dbReference type="Pfam" id="PF13520">
    <property type="entry name" value="AA_permease_2"/>
    <property type="match status" value="1"/>
</dbReference>
<organism evidence="8 9">
    <name type="scientific">Arthrobacter methylotrophus</name>
    <dbReference type="NCBI Taxonomy" id="121291"/>
    <lineage>
        <taxon>Bacteria</taxon>
        <taxon>Bacillati</taxon>
        <taxon>Actinomycetota</taxon>
        <taxon>Actinomycetes</taxon>
        <taxon>Micrococcales</taxon>
        <taxon>Micrococcaceae</taxon>
        <taxon>Arthrobacter</taxon>
    </lineage>
</organism>
<feature type="transmembrane region" description="Helical" evidence="7">
    <location>
        <begin position="204"/>
        <end position="221"/>
    </location>
</feature>
<dbReference type="InterPro" id="IPR050367">
    <property type="entry name" value="APC_superfamily"/>
</dbReference>
<reference evidence="8 9" key="1">
    <citation type="submission" date="2024-09" db="EMBL/GenBank/DDBJ databases">
        <authorList>
            <person name="Sun Q."/>
            <person name="Mori K."/>
        </authorList>
    </citation>
    <scope>NUCLEOTIDE SEQUENCE [LARGE SCALE GENOMIC DNA]</scope>
    <source>
        <strain evidence="8 9">JCM 13519</strain>
    </source>
</reference>
<evidence type="ECO:0000256" key="3">
    <source>
        <dbReference type="ARBA" id="ARBA00022692"/>
    </source>
</evidence>
<dbReference type="Proteomes" id="UP001589536">
    <property type="component" value="Unassembled WGS sequence"/>
</dbReference>
<dbReference type="EMBL" id="JBHMBH010000012">
    <property type="protein sequence ID" value="MFB9713597.1"/>
    <property type="molecule type" value="Genomic_DNA"/>
</dbReference>
<feature type="transmembrane region" description="Helical" evidence="7">
    <location>
        <begin position="98"/>
        <end position="117"/>
    </location>
</feature>
<evidence type="ECO:0000256" key="2">
    <source>
        <dbReference type="ARBA" id="ARBA00022475"/>
    </source>
</evidence>
<evidence type="ECO:0000256" key="4">
    <source>
        <dbReference type="ARBA" id="ARBA00022989"/>
    </source>
</evidence>
<feature type="transmembrane region" description="Helical" evidence="7">
    <location>
        <begin position="56"/>
        <end position="77"/>
    </location>
</feature>
<keyword evidence="3 7" id="KW-0812">Transmembrane</keyword>
<evidence type="ECO:0000256" key="5">
    <source>
        <dbReference type="ARBA" id="ARBA00023136"/>
    </source>
</evidence>
<evidence type="ECO:0000313" key="8">
    <source>
        <dbReference type="EMBL" id="MFB9713597.1"/>
    </source>
</evidence>
<sequence>MSSVPSTPGVAAQPPAYPRTLTTPKIIVLIIAALTPLSVIVGTMPLGLAFGGPSTTLMFVAAGALIGLFSVGYVQMVRRISRPGAFYSYIARGLGRPAGVGAAMVAVVAYAFSMIALYSVQAFVTQQIIQATFGVDVPWQLCFMVQLILVTVLAYRRIDLSAMVTFVVVTLELLVLLALVVAIAADKGLGAFPIEAVSPSVFNIGQWTVAFVFAILCYAGFEAGAMYAPEAKNPERTVPRALYGALVVLTASFALVAWALTSVTGVEGQQAAVSADMAGFIFTTTGHYLGAAGVWILSVLAIFAQVACALAVTNFTSRYFNSLAKEDLLPPFLGRKNRHGSPGTAILALTGLTVAVVLGLATVGVDPYTQIAPVGFGLAAIGATALQAMASGAVIAYFLRQPRSERHWWKTSLAPIIATVLLAAALYIELISFSYITGTDSPEMLALPWIVPVVAAFGVAFGFWLKKNRSHTYEHLAAGDTAEEADALHAQRVARRAGTASQSCTLPPADAVSPQK</sequence>
<feature type="transmembrane region" description="Helical" evidence="7">
    <location>
        <begin position="162"/>
        <end position="184"/>
    </location>
</feature>
<feature type="region of interest" description="Disordered" evidence="6">
    <location>
        <begin position="497"/>
        <end position="516"/>
    </location>
</feature>
<feature type="transmembrane region" description="Helical" evidence="7">
    <location>
        <begin position="445"/>
        <end position="465"/>
    </location>
</feature>
<dbReference type="Gene3D" id="1.20.1740.10">
    <property type="entry name" value="Amino acid/polyamine transporter I"/>
    <property type="match status" value="1"/>
</dbReference>
<comment type="caution">
    <text evidence="8">The sequence shown here is derived from an EMBL/GenBank/DDBJ whole genome shotgun (WGS) entry which is preliminary data.</text>
</comment>
<feature type="transmembrane region" description="Helical" evidence="7">
    <location>
        <begin position="137"/>
        <end position="155"/>
    </location>
</feature>
<keyword evidence="4 7" id="KW-1133">Transmembrane helix</keyword>
<feature type="transmembrane region" description="Helical" evidence="7">
    <location>
        <begin position="345"/>
        <end position="365"/>
    </location>
</feature>
<keyword evidence="2" id="KW-1003">Cell membrane</keyword>
<accession>A0ABV5UM41</accession>
<protein>
    <submittedName>
        <fullName evidence="8">APC family permease</fullName>
    </submittedName>
</protein>
<name>A0ABV5UM41_9MICC</name>
<feature type="transmembrane region" description="Helical" evidence="7">
    <location>
        <begin position="26"/>
        <end position="50"/>
    </location>
</feature>
<evidence type="ECO:0000256" key="7">
    <source>
        <dbReference type="SAM" id="Phobius"/>
    </source>
</evidence>
<comment type="subcellular location">
    <subcellularLocation>
        <location evidence="1">Cell membrane</location>
        <topology evidence="1">Multi-pass membrane protein</topology>
    </subcellularLocation>
</comment>
<keyword evidence="5 7" id="KW-0472">Membrane</keyword>
<evidence type="ECO:0000256" key="1">
    <source>
        <dbReference type="ARBA" id="ARBA00004651"/>
    </source>
</evidence>
<dbReference type="PANTHER" id="PTHR42770:SF16">
    <property type="entry name" value="AMINO ACID PERMEASE"/>
    <property type="match status" value="1"/>
</dbReference>
<keyword evidence="9" id="KW-1185">Reference proteome</keyword>
<gene>
    <name evidence="8" type="ORF">ACFFPI_05450</name>
</gene>
<feature type="transmembrane region" description="Helical" evidence="7">
    <location>
        <begin position="371"/>
        <end position="399"/>
    </location>
</feature>
<evidence type="ECO:0000313" key="9">
    <source>
        <dbReference type="Proteomes" id="UP001589536"/>
    </source>
</evidence>
<feature type="transmembrane region" description="Helical" evidence="7">
    <location>
        <begin position="411"/>
        <end position="433"/>
    </location>
</feature>
<dbReference type="RefSeq" id="WP_345052694.1">
    <property type="nucleotide sequence ID" value="NZ_BAABED010000001.1"/>
</dbReference>
<dbReference type="PANTHER" id="PTHR42770">
    <property type="entry name" value="AMINO ACID TRANSPORTER-RELATED"/>
    <property type="match status" value="1"/>
</dbReference>
<dbReference type="PIRSF" id="PIRSF006060">
    <property type="entry name" value="AA_transporter"/>
    <property type="match status" value="1"/>
</dbReference>